<feature type="transmembrane region" description="Helical" evidence="1">
    <location>
        <begin position="585"/>
        <end position="607"/>
    </location>
</feature>
<comment type="caution">
    <text evidence="2">The sequence shown here is derived from an EMBL/GenBank/DDBJ whole genome shotgun (WGS) entry which is preliminary data.</text>
</comment>
<keyword evidence="3" id="KW-1185">Reference proteome</keyword>
<evidence type="ECO:0000313" key="2">
    <source>
        <dbReference type="EMBL" id="KAH9831864.1"/>
    </source>
</evidence>
<accession>A0ABQ8K4N3</accession>
<dbReference type="Proteomes" id="UP000814176">
    <property type="component" value="Unassembled WGS sequence"/>
</dbReference>
<protein>
    <recommendedName>
        <fullName evidence="4">F-box domain-containing protein</fullName>
    </recommendedName>
</protein>
<name>A0ABQ8K4N3_9APHY</name>
<evidence type="ECO:0008006" key="4">
    <source>
        <dbReference type="Google" id="ProtNLM"/>
    </source>
</evidence>
<evidence type="ECO:0000256" key="1">
    <source>
        <dbReference type="SAM" id="Phobius"/>
    </source>
</evidence>
<feature type="transmembrane region" description="Helical" evidence="1">
    <location>
        <begin position="532"/>
        <end position="552"/>
    </location>
</feature>
<dbReference type="Gene3D" id="3.80.10.10">
    <property type="entry name" value="Ribonuclease Inhibitor"/>
    <property type="match status" value="1"/>
</dbReference>
<dbReference type="SUPFAM" id="SSF81383">
    <property type="entry name" value="F-box domain"/>
    <property type="match status" value="1"/>
</dbReference>
<organism evidence="2 3">
    <name type="scientific">Rhodofomes roseus</name>
    <dbReference type="NCBI Taxonomy" id="34475"/>
    <lineage>
        <taxon>Eukaryota</taxon>
        <taxon>Fungi</taxon>
        <taxon>Dikarya</taxon>
        <taxon>Basidiomycota</taxon>
        <taxon>Agaricomycotina</taxon>
        <taxon>Agaricomycetes</taxon>
        <taxon>Polyporales</taxon>
        <taxon>Rhodofomes</taxon>
    </lineage>
</organism>
<evidence type="ECO:0000313" key="3">
    <source>
        <dbReference type="Proteomes" id="UP000814176"/>
    </source>
</evidence>
<keyword evidence="1" id="KW-0812">Transmembrane</keyword>
<dbReference type="SUPFAM" id="SSF52047">
    <property type="entry name" value="RNI-like"/>
    <property type="match status" value="1"/>
</dbReference>
<dbReference type="InterPro" id="IPR036047">
    <property type="entry name" value="F-box-like_dom_sf"/>
</dbReference>
<dbReference type="RefSeq" id="XP_047774961.1">
    <property type="nucleotide sequence ID" value="XM_047917561.1"/>
</dbReference>
<dbReference type="InterPro" id="IPR032675">
    <property type="entry name" value="LRR_dom_sf"/>
</dbReference>
<keyword evidence="1" id="KW-1133">Transmembrane helix</keyword>
<dbReference type="EMBL" id="JADCUA010000024">
    <property type="protein sequence ID" value="KAH9831864.1"/>
    <property type="molecule type" value="Genomic_DNA"/>
</dbReference>
<dbReference type="GeneID" id="71998293"/>
<sequence>MKPGFNIDTGQDPPRSITTMQDEWIDIHFRQPVYTSNTVPTFAQELIDFIADFLFDEPVQLARCCLVCRAWYFSARHHLLERTVQSTQALDDLVRILMSRNNRSYGRALRHLTIREHPTKAFAHTFPLRVPASRLSQLTMLSFSQLDWTLKRPHACFFKHLAYFASVTSLILERCRFRHTDELRTTIHALPSLELLSLDSVVFHTLSPDAVRPAFQFRQTLRTLEFWHVAASGDPMAVADGQHLPQCMLDLLALYLTVVKLSLRRTRLLSTSQLFSFIDAFPALRHLHIEGDPLRRSEEPQVFRKSASSDQVIGTAETEVATALTTVRLSEVSSAFALTLIELLVNRNYALEELYVTLDDAPSPALQLAIRECLRQSGPALTEFLWGYRSDILTFWHPGRGDLDLLPPPLTYNTNLHRLTMYFATSSSLGMLWVLGALLALFSQMNSPNLQDAHVAFITYDSVDPALYTVADPALTGTVATFESILSRPEFSDLPPASITVSFRVYNDLHADGDEPTSPASTAEMLHTSSEAVRAILVPLFSSWLARGVMVLELPDGSRISDHPPHHNGGEGAVPGGPVPTSSSLLVLATFAIGHLLVVAFVSLFVLSVSCVSKRAR</sequence>
<keyword evidence="1" id="KW-0472">Membrane</keyword>
<proteinExistence type="predicted"/>
<gene>
    <name evidence="2" type="ORF">C8Q71DRAFT_288048</name>
</gene>
<feature type="transmembrane region" description="Helical" evidence="1">
    <location>
        <begin position="419"/>
        <end position="442"/>
    </location>
</feature>
<reference evidence="2 3" key="1">
    <citation type="journal article" date="2021" name="Environ. Microbiol.">
        <title>Gene family expansions and transcriptome signatures uncover fungal adaptations to wood decay.</title>
        <authorList>
            <person name="Hage H."/>
            <person name="Miyauchi S."/>
            <person name="Viragh M."/>
            <person name="Drula E."/>
            <person name="Min B."/>
            <person name="Chaduli D."/>
            <person name="Navarro D."/>
            <person name="Favel A."/>
            <person name="Norest M."/>
            <person name="Lesage-Meessen L."/>
            <person name="Balint B."/>
            <person name="Merenyi Z."/>
            <person name="de Eugenio L."/>
            <person name="Morin E."/>
            <person name="Martinez A.T."/>
            <person name="Baldrian P."/>
            <person name="Stursova M."/>
            <person name="Martinez M.J."/>
            <person name="Novotny C."/>
            <person name="Magnuson J.K."/>
            <person name="Spatafora J.W."/>
            <person name="Maurice S."/>
            <person name="Pangilinan J."/>
            <person name="Andreopoulos W."/>
            <person name="LaButti K."/>
            <person name="Hundley H."/>
            <person name="Na H."/>
            <person name="Kuo A."/>
            <person name="Barry K."/>
            <person name="Lipzen A."/>
            <person name="Henrissat B."/>
            <person name="Riley R."/>
            <person name="Ahrendt S."/>
            <person name="Nagy L.G."/>
            <person name="Grigoriev I.V."/>
            <person name="Martin F."/>
            <person name="Rosso M.N."/>
        </authorList>
    </citation>
    <scope>NUCLEOTIDE SEQUENCE [LARGE SCALE GENOMIC DNA]</scope>
    <source>
        <strain evidence="2 3">CIRM-BRFM 1785</strain>
    </source>
</reference>